<dbReference type="Pfam" id="PF00063">
    <property type="entry name" value="Myosin_head"/>
    <property type="match status" value="1"/>
</dbReference>
<keyword evidence="7" id="KW-0505">Motor protein</keyword>
<keyword evidence="6 9" id="KW-0518">Myosin</keyword>
<dbReference type="InterPro" id="IPR001609">
    <property type="entry name" value="Myosin_head_motor_dom-like"/>
</dbReference>
<dbReference type="STRING" id="4155.A0A022QWB2"/>
<gene>
    <name evidence="13" type="ORF">MIMGU_mgv11b0011951mg</name>
</gene>
<feature type="domain" description="Myosin motor" evidence="12">
    <location>
        <begin position="97"/>
        <end position="274"/>
    </location>
</feature>
<dbReference type="GO" id="GO:0030048">
    <property type="term" value="P:actin filament-based movement"/>
    <property type="evidence" value="ECO:0007669"/>
    <property type="project" value="UniProtKB-ARBA"/>
</dbReference>
<dbReference type="SUPFAM" id="SSF52540">
    <property type="entry name" value="P-loop containing nucleoside triphosphate hydrolases"/>
    <property type="match status" value="1"/>
</dbReference>
<dbReference type="SMART" id="SM00015">
    <property type="entry name" value="IQ"/>
    <property type="match status" value="2"/>
</dbReference>
<sequence>DAIFRVVAAILHLGNVEFVKGSETDSSKLKNDKARHHLQTAAELLMCSEKALEDSLCKRVIVTPDGSITKPLDPSAAVTSRDALAKTMYSRLFDCLVTYQADYFLDKNKDYVIAEHQALLTDSKCSFVANLFPQLPDETSKQSKFSSIGARFKQQLQSLMETLSTTEPHYIRCVKPNAVLKPGIFENYNVLNQLRCGGVLEAIRISCAGYPTKRTFDEFIDRFGMLAPDVVDGFDEKSACIEICDKMGLRGYQREAASIRIQKHARAHASRRSYTKLQGAAIVIQTGLRAMAARNEFRRRRQNKAATIIQAARDTGALKEAKDKLEKRVEELTWRLDIEKHLRVLLKHTLQLQLEVNLSTLESENQVLRQQALAASAKEDFTEEMEVLRVKIRDLESENRVLHSREVVVEQISTSHNQVVKDPEATPIRLTKQRSLTEKQQENHDALIKCLLEDNRFDKNRPVAACIVYKALVQTIKASNTSTLSSKRNRSSPITLFARMAQVRSSSMTTGLSSGYSGMEGNPILKSRIEAKYPALLFKQHLTACVEKIYGMIRDGLKKEISPFLNLCIQAPRAARIRPIKGSSKNIHLHIISKQQGSSIHWQNIVRSLDDTMGIFLLLRRECCSFSNGEYVKAGLQELEHWCARVTNECAGSSWGELQHIRQAVAFLVLHQKTHKSLDEITNELCPVLSIAQIYRIGTMFWDDKYGTQGLSSEVIAKMKVMTVEDSISTPNNTFLLDVDSSIPFSMDEISQSFQDINLSDVDPPPLLRQRSDFHFLLQTTE</sequence>
<dbReference type="Gene3D" id="1.20.5.190">
    <property type="match status" value="1"/>
</dbReference>
<dbReference type="Proteomes" id="UP000030748">
    <property type="component" value="Unassembled WGS sequence"/>
</dbReference>
<keyword evidence="1" id="KW-0677">Repeat</keyword>
<comment type="caution">
    <text evidence="9">Lacks conserved residue(s) required for the propagation of feature annotation.</text>
</comment>
<evidence type="ECO:0000256" key="8">
    <source>
        <dbReference type="ARBA" id="ARBA00023203"/>
    </source>
</evidence>
<keyword evidence="5 10" id="KW-0175">Coiled coil</keyword>
<dbReference type="FunFam" id="1.20.5.190:FF:000001">
    <property type="entry name" value="unconventional myosin-Va"/>
    <property type="match status" value="1"/>
</dbReference>
<dbReference type="Gene3D" id="1.20.58.530">
    <property type="match status" value="1"/>
</dbReference>
<dbReference type="Gene3D" id="1.20.120.720">
    <property type="entry name" value="Myosin VI head, motor domain, U50 subdomain"/>
    <property type="match status" value="2"/>
</dbReference>
<dbReference type="GO" id="GO:0005524">
    <property type="term" value="F:ATP binding"/>
    <property type="evidence" value="ECO:0007669"/>
    <property type="project" value="UniProtKB-KW"/>
</dbReference>
<proteinExistence type="inferred from homology"/>
<feature type="domain" description="Myosin motor" evidence="12">
    <location>
        <begin position="1"/>
        <end position="96"/>
    </location>
</feature>
<evidence type="ECO:0000256" key="2">
    <source>
        <dbReference type="ARBA" id="ARBA00022741"/>
    </source>
</evidence>
<keyword evidence="8 9" id="KW-0009">Actin-binding</keyword>
<accession>A0A022QWB2</accession>
<dbReference type="GO" id="GO:0016020">
    <property type="term" value="C:membrane"/>
    <property type="evidence" value="ECO:0000318"/>
    <property type="project" value="GO_Central"/>
</dbReference>
<dbReference type="PROSITE" id="PS51456">
    <property type="entry name" value="MYOSIN_MOTOR"/>
    <property type="match status" value="2"/>
</dbReference>
<dbReference type="PROSITE" id="PS51126">
    <property type="entry name" value="DILUTE"/>
    <property type="match status" value="1"/>
</dbReference>
<dbReference type="GO" id="GO:0051015">
    <property type="term" value="F:actin filament binding"/>
    <property type="evidence" value="ECO:0000318"/>
    <property type="project" value="GO_Central"/>
</dbReference>
<dbReference type="GO" id="GO:0007015">
    <property type="term" value="P:actin filament organization"/>
    <property type="evidence" value="ECO:0000318"/>
    <property type="project" value="GO_Central"/>
</dbReference>
<evidence type="ECO:0000259" key="11">
    <source>
        <dbReference type="PROSITE" id="PS51126"/>
    </source>
</evidence>
<evidence type="ECO:0000256" key="4">
    <source>
        <dbReference type="ARBA" id="ARBA00022860"/>
    </source>
</evidence>
<evidence type="ECO:0000256" key="3">
    <source>
        <dbReference type="ARBA" id="ARBA00022840"/>
    </source>
</evidence>
<feature type="domain" description="Dilute" evidence="11">
    <location>
        <begin position="527"/>
        <end position="726"/>
    </location>
</feature>
<dbReference type="SMART" id="SM01132">
    <property type="entry name" value="DIL"/>
    <property type="match status" value="1"/>
</dbReference>
<keyword evidence="2" id="KW-0547">Nucleotide-binding</keyword>
<evidence type="ECO:0000256" key="1">
    <source>
        <dbReference type="ARBA" id="ARBA00022737"/>
    </source>
</evidence>
<dbReference type="GO" id="GO:0005516">
    <property type="term" value="F:calmodulin binding"/>
    <property type="evidence" value="ECO:0007669"/>
    <property type="project" value="UniProtKB-KW"/>
</dbReference>
<organism evidence="13 14">
    <name type="scientific">Erythranthe guttata</name>
    <name type="common">Yellow monkey flower</name>
    <name type="synonym">Mimulus guttatus</name>
    <dbReference type="NCBI Taxonomy" id="4155"/>
    <lineage>
        <taxon>Eukaryota</taxon>
        <taxon>Viridiplantae</taxon>
        <taxon>Streptophyta</taxon>
        <taxon>Embryophyta</taxon>
        <taxon>Tracheophyta</taxon>
        <taxon>Spermatophyta</taxon>
        <taxon>Magnoliopsida</taxon>
        <taxon>eudicotyledons</taxon>
        <taxon>Gunneridae</taxon>
        <taxon>Pentapetalae</taxon>
        <taxon>asterids</taxon>
        <taxon>lamiids</taxon>
        <taxon>Lamiales</taxon>
        <taxon>Phrymaceae</taxon>
        <taxon>Erythranthe</taxon>
    </lineage>
</organism>
<dbReference type="GO" id="GO:0016459">
    <property type="term" value="C:myosin complex"/>
    <property type="evidence" value="ECO:0007669"/>
    <property type="project" value="UniProtKB-KW"/>
</dbReference>
<feature type="region of interest" description="Actin-binding" evidence="9">
    <location>
        <begin position="156"/>
        <end position="178"/>
    </location>
</feature>
<dbReference type="Pfam" id="PF01843">
    <property type="entry name" value="DIL"/>
    <property type="match status" value="1"/>
</dbReference>
<dbReference type="PANTHER" id="PTHR13140:SF270">
    <property type="entry name" value="MYOSIN-12"/>
    <property type="match status" value="1"/>
</dbReference>
<dbReference type="GO" id="GO:0000146">
    <property type="term" value="F:microfilament motor activity"/>
    <property type="evidence" value="ECO:0000318"/>
    <property type="project" value="GO_Central"/>
</dbReference>
<feature type="non-terminal residue" evidence="13">
    <location>
        <position position="1"/>
    </location>
</feature>
<protein>
    <recommendedName>
        <fullName evidence="15">Myosin motor domain-containing protein</fullName>
    </recommendedName>
</protein>
<dbReference type="Gene3D" id="3.40.850.10">
    <property type="entry name" value="Kinesin motor domain"/>
    <property type="match status" value="1"/>
</dbReference>
<dbReference type="PANTHER" id="PTHR13140">
    <property type="entry name" value="MYOSIN"/>
    <property type="match status" value="1"/>
</dbReference>
<dbReference type="AlphaFoldDB" id="A0A022QWB2"/>
<evidence type="ECO:0000256" key="7">
    <source>
        <dbReference type="ARBA" id="ARBA00023175"/>
    </source>
</evidence>
<dbReference type="FunFam" id="1.20.120.720:FF:000011">
    <property type="entry name" value="Myosin 2"/>
    <property type="match status" value="1"/>
</dbReference>
<dbReference type="InterPro" id="IPR036961">
    <property type="entry name" value="Kinesin_motor_dom_sf"/>
</dbReference>
<evidence type="ECO:0000256" key="10">
    <source>
        <dbReference type="SAM" id="Coils"/>
    </source>
</evidence>
<keyword evidence="14" id="KW-1185">Reference proteome</keyword>
<keyword evidence="3" id="KW-0067">ATP-binding</keyword>
<dbReference type="Pfam" id="PF00612">
    <property type="entry name" value="IQ"/>
    <property type="match status" value="2"/>
</dbReference>
<evidence type="ECO:0000256" key="5">
    <source>
        <dbReference type="ARBA" id="ARBA00023054"/>
    </source>
</evidence>
<dbReference type="SMART" id="SM00242">
    <property type="entry name" value="MYSc"/>
    <property type="match status" value="1"/>
</dbReference>
<dbReference type="Gene3D" id="3.30.70.1590">
    <property type="match status" value="1"/>
</dbReference>
<dbReference type="GO" id="GO:0005737">
    <property type="term" value="C:cytoplasm"/>
    <property type="evidence" value="ECO:0000318"/>
    <property type="project" value="GO_Central"/>
</dbReference>
<dbReference type="InterPro" id="IPR002710">
    <property type="entry name" value="Dilute_dom"/>
</dbReference>
<dbReference type="GO" id="GO:0015629">
    <property type="term" value="C:actin cytoskeleton"/>
    <property type="evidence" value="ECO:0000318"/>
    <property type="project" value="GO_Central"/>
</dbReference>
<evidence type="ECO:0000256" key="6">
    <source>
        <dbReference type="ARBA" id="ARBA00023123"/>
    </source>
</evidence>
<name>A0A022QWB2_ERYGU</name>
<comment type="similarity">
    <text evidence="9">Belongs to the TRAFAC class myosin-kinesin ATPase superfamily. Myosin family.</text>
</comment>
<dbReference type="PROSITE" id="PS50096">
    <property type="entry name" value="IQ"/>
    <property type="match status" value="2"/>
</dbReference>
<dbReference type="InterPro" id="IPR000048">
    <property type="entry name" value="IQ_motif_EF-hand-BS"/>
</dbReference>
<evidence type="ECO:0000313" key="13">
    <source>
        <dbReference type="EMBL" id="EYU31613.1"/>
    </source>
</evidence>
<feature type="coiled-coil region" evidence="10">
    <location>
        <begin position="315"/>
        <end position="405"/>
    </location>
</feature>
<keyword evidence="4" id="KW-0112">Calmodulin-binding</keyword>
<evidence type="ECO:0000313" key="14">
    <source>
        <dbReference type="Proteomes" id="UP000030748"/>
    </source>
</evidence>
<evidence type="ECO:0000259" key="12">
    <source>
        <dbReference type="PROSITE" id="PS51456"/>
    </source>
</evidence>
<evidence type="ECO:0008006" key="15">
    <source>
        <dbReference type="Google" id="ProtNLM"/>
    </source>
</evidence>
<dbReference type="InterPro" id="IPR027417">
    <property type="entry name" value="P-loop_NTPase"/>
</dbReference>
<dbReference type="EMBL" id="KI630927">
    <property type="protein sequence ID" value="EYU31613.1"/>
    <property type="molecule type" value="Genomic_DNA"/>
</dbReference>
<reference evidence="13 14" key="1">
    <citation type="journal article" date="2013" name="Proc. Natl. Acad. Sci. U.S.A.">
        <title>Fine-scale variation in meiotic recombination in Mimulus inferred from population shotgun sequencing.</title>
        <authorList>
            <person name="Hellsten U."/>
            <person name="Wright K.M."/>
            <person name="Jenkins J."/>
            <person name="Shu S."/>
            <person name="Yuan Y."/>
            <person name="Wessler S.R."/>
            <person name="Schmutz J."/>
            <person name="Willis J.H."/>
            <person name="Rokhsar D.S."/>
        </authorList>
    </citation>
    <scope>NUCLEOTIDE SEQUENCE [LARGE SCALE GENOMIC DNA]</scope>
    <source>
        <strain evidence="14">cv. DUN x IM62</strain>
    </source>
</reference>
<evidence type="ECO:0000256" key="9">
    <source>
        <dbReference type="PROSITE-ProRule" id="PRU00782"/>
    </source>
</evidence>